<comment type="caution">
    <text evidence="3">The sequence shown here is derived from an EMBL/GenBank/DDBJ whole genome shotgun (WGS) entry which is preliminary data.</text>
</comment>
<accession>A0A1A7BYB5</accession>
<dbReference type="InterPro" id="IPR057727">
    <property type="entry name" value="WCX_dom"/>
</dbReference>
<dbReference type="PANTHER" id="PTHR34580:SF1">
    <property type="entry name" value="PROTEIN PAFC"/>
    <property type="match status" value="1"/>
</dbReference>
<dbReference type="STRING" id="1747903.ASR47_1006221"/>
<dbReference type="PROSITE" id="PS52050">
    <property type="entry name" value="WYL"/>
    <property type="match status" value="1"/>
</dbReference>
<sequence length="322" mass="36383">MLRAIPRAPRKITVQELHDCLMTADFAVTERTIQRDLRELSSVFPLVMDGRNRPYGWSWQRDSPSFDLPGLSVPEALALTLVEQQLANSLPPATLDTLQLHFRSAQQALGAIEPHSQANAWLDKVRTIAPMQRLLAPVSDAACQRIVYDALMRDRQLRLSYRKREHLQVVRYEEVHPLAVVQRGQLIYLVCMFAAYDDVRMLAMHRITQAEMLYVDSRKKAGFSLDDYIESGNMGVRAGEPIQLQAVFSRSAGEHLFETPLASDQMLTALPEGGLSLHATVANTRELRWWLLGLGDGVNVVAPALLRDEMKGMIQRMAAHYR</sequence>
<dbReference type="InterPro" id="IPR026881">
    <property type="entry name" value="WYL_dom"/>
</dbReference>
<feature type="domain" description="WCX" evidence="2">
    <location>
        <begin position="241"/>
        <end position="318"/>
    </location>
</feature>
<proteinExistence type="predicted"/>
<evidence type="ECO:0000313" key="3">
    <source>
        <dbReference type="EMBL" id="OBV38621.1"/>
    </source>
</evidence>
<name>A0A1A7BYB5_9BURK</name>
<keyword evidence="4" id="KW-1185">Reference proteome</keyword>
<protein>
    <submittedName>
        <fullName evidence="3">Putative DNA-binding transcriptional regulator YafY</fullName>
    </submittedName>
</protein>
<dbReference type="PANTHER" id="PTHR34580">
    <property type="match status" value="1"/>
</dbReference>
<dbReference type="InterPro" id="IPR051534">
    <property type="entry name" value="CBASS_pafABC_assoc_protein"/>
</dbReference>
<dbReference type="Pfam" id="PF13280">
    <property type="entry name" value="WYL"/>
    <property type="match status" value="1"/>
</dbReference>
<dbReference type="Pfam" id="PF25583">
    <property type="entry name" value="WCX"/>
    <property type="match status" value="1"/>
</dbReference>
<reference evidence="3 4" key="1">
    <citation type="submission" date="2016-04" db="EMBL/GenBank/DDBJ databases">
        <title>Draft genome sequence of Janthinobacterium psychrotolerans sp. nov., isolated from freshwater sediments in Denmark.</title>
        <authorList>
            <person name="Gong X."/>
            <person name="Skrivergaard S."/>
            <person name="Korsgaard B.S."/>
            <person name="Schreiber L."/>
            <person name="Marshall I.P."/>
            <person name="Finster K."/>
            <person name="Schramm A."/>
        </authorList>
    </citation>
    <scope>NUCLEOTIDE SEQUENCE [LARGE SCALE GENOMIC DNA]</scope>
    <source>
        <strain evidence="3 4">S3-2</strain>
    </source>
</reference>
<evidence type="ECO:0000313" key="4">
    <source>
        <dbReference type="Proteomes" id="UP000092713"/>
    </source>
</evidence>
<gene>
    <name evidence="3" type="ORF">ASR47_1006221</name>
</gene>
<evidence type="ECO:0000259" key="2">
    <source>
        <dbReference type="Pfam" id="PF25583"/>
    </source>
</evidence>
<dbReference type="Proteomes" id="UP000092713">
    <property type="component" value="Unassembled WGS sequence"/>
</dbReference>
<dbReference type="GO" id="GO:0003677">
    <property type="term" value="F:DNA binding"/>
    <property type="evidence" value="ECO:0007669"/>
    <property type="project" value="UniProtKB-KW"/>
</dbReference>
<feature type="domain" description="WYL" evidence="1">
    <location>
        <begin position="146"/>
        <end position="212"/>
    </location>
</feature>
<organism evidence="3 4">
    <name type="scientific">Janthinobacterium psychrotolerans</name>
    <dbReference type="NCBI Taxonomy" id="1747903"/>
    <lineage>
        <taxon>Bacteria</taxon>
        <taxon>Pseudomonadati</taxon>
        <taxon>Pseudomonadota</taxon>
        <taxon>Betaproteobacteria</taxon>
        <taxon>Burkholderiales</taxon>
        <taxon>Oxalobacteraceae</taxon>
        <taxon>Janthinobacterium</taxon>
    </lineage>
</organism>
<evidence type="ECO:0000259" key="1">
    <source>
        <dbReference type="Pfam" id="PF13280"/>
    </source>
</evidence>
<keyword evidence="3" id="KW-0238">DNA-binding</keyword>
<dbReference type="EMBL" id="LOCQ01000057">
    <property type="protein sequence ID" value="OBV38621.1"/>
    <property type="molecule type" value="Genomic_DNA"/>
</dbReference>
<dbReference type="AlphaFoldDB" id="A0A1A7BYB5"/>